<keyword evidence="2" id="KW-0812">Transmembrane</keyword>
<keyword evidence="2" id="KW-1133">Transmembrane helix</keyword>
<keyword evidence="2" id="KW-0472">Membrane</keyword>
<organism evidence="3 4">
    <name type="scientific">Aureobasidium pullulans</name>
    <name type="common">Black yeast</name>
    <name type="synonym">Pullularia pullulans</name>
    <dbReference type="NCBI Taxonomy" id="5580"/>
    <lineage>
        <taxon>Eukaryota</taxon>
        <taxon>Fungi</taxon>
        <taxon>Dikarya</taxon>
        <taxon>Ascomycota</taxon>
        <taxon>Pezizomycotina</taxon>
        <taxon>Dothideomycetes</taxon>
        <taxon>Dothideomycetidae</taxon>
        <taxon>Dothideales</taxon>
        <taxon>Saccotheciaceae</taxon>
        <taxon>Aureobasidium</taxon>
    </lineage>
</organism>
<accession>A0ABR0THM1</accession>
<feature type="region of interest" description="Disordered" evidence="1">
    <location>
        <begin position="28"/>
        <end position="55"/>
    </location>
</feature>
<gene>
    <name evidence="3" type="ORF">QM012_008778</name>
</gene>
<evidence type="ECO:0000313" key="4">
    <source>
        <dbReference type="Proteomes" id="UP001341245"/>
    </source>
</evidence>
<name>A0ABR0THM1_AURPU</name>
<dbReference type="EMBL" id="JASGXD010000008">
    <property type="protein sequence ID" value="KAK6003928.1"/>
    <property type="molecule type" value="Genomic_DNA"/>
</dbReference>
<comment type="caution">
    <text evidence="3">The sequence shown here is derived from an EMBL/GenBank/DDBJ whole genome shotgun (WGS) entry which is preliminary data.</text>
</comment>
<evidence type="ECO:0000313" key="3">
    <source>
        <dbReference type="EMBL" id="KAK6003928.1"/>
    </source>
</evidence>
<feature type="compositionally biased region" description="Basic residues" evidence="1">
    <location>
        <begin position="35"/>
        <end position="44"/>
    </location>
</feature>
<keyword evidence="4" id="KW-1185">Reference proteome</keyword>
<dbReference type="Proteomes" id="UP001341245">
    <property type="component" value="Unassembled WGS sequence"/>
</dbReference>
<reference evidence="3 4" key="1">
    <citation type="submission" date="2023-11" db="EMBL/GenBank/DDBJ databases">
        <title>Draft genome sequence and annotation of the polyextremotolerant black yeast-like fungus Aureobasidium pullulans NRRL 62042.</title>
        <authorList>
            <person name="Dielentheis-Frenken M.R.E."/>
            <person name="Wibberg D."/>
            <person name="Blank L.M."/>
            <person name="Tiso T."/>
        </authorList>
    </citation>
    <scope>NUCLEOTIDE SEQUENCE [LARGE SCALE GENOMIC DNA]</scope>
    <source>
        <strain evidence="3 4">NRRL 62042</strain>
    </source>
</reference>
<evidence type="ECO:0000256" key="1">
    <source>
        <dbReference type="SAM" id="MobiDB-lite"/>
    </source>
</evidence>
<protein>
    <recommendedName>
        <fullName evidence="5">DUF3824 domain-containing protein</fullName>
    </recommendedName>
</protein>
<sequence>MTGGKRTFIVLIIATVTSFVGKLFWDGKYKDTSKNNKKKAKKSRAGGGGSTRHENYDAEVCRGSYFDD</sequence>
<feature type="transmembrane region" description="Helical" evidence="2">
    <location>
        <begin position="6"/>
        <end position="25"/>
    </location>
</feature>
<evidence type="ECO:0008006" key="5">
    <source>
        <dbReference type="Google" id="ProtNLM"/>
    </source>
</evidence>
<proteinExistence type="predicted"/>
<evidence type="ECO:0000256" key="2">
    <source>
        <dbReference type="SAM" id="Phobius"/>
    </source>
</evidence>